<organism evidence="7 8">
    <name type="scientific">Stegodyphus mimosarum</name>
    <name type="common">African social velvet spider</name>
    <dbReference type="NCBI Taxonomy" id="407821"/>
    <lineage>
        <taxon>Eukaryota</taxon>
        <taxon>Metazoa</taxon>
        <taxon>Ecdysozoa</taxon>
        <taxon>Arthropoda</taxon>
        <taxon>Chelicerata</taxon>
        <taxon>Arachnida</taxon>
        <taxon>Araneae</taxon>
        <taxon>Araneomorphae</taxon>
        <taxon>Entelegynae</taxon>
        <taxon>Eresoidea</taxon>
        <taxon>Eresidae</taxon>
        <taxon>Stegodyphus</taxon>
    </lineage>
</organism>
<dbReference type="InterPro" id="IPR001179">
    <property type="entry name" value="PPIase_FKBP_dom"/>
</dbReference>
<comment type="catalytic activity">
    <reaction evidence="4">
        <text>[protein]-peptidylproline (omega=180) = [protein]-peptidylproline (omega=0)</text>
        <dbReference type="Rhea" id="RHEA:16237"/>
        <dbReference type="Rhea" id="RHEA-COMP:10747"/>
        <dbReference type="Rhea" id="RHEA-COMP:10748"/>
        <dbReference type="ChEBI" id="CHEBI:83833"/>
        <dbReference type="ChEBI" id="CHEBI:83834"/>
        <dbReference type="EC" id="5.2.1.8"/>
    </reaction>
</comment>
<dbReference type="Pfam" id="PF13181">
    <property type="entry name" value="TPR_8"/>
    <property type="match status" value="1"/>
</dbReference>
<dbReference type="InterPro" id="IPR011990">
    <property type="entry name" value="TPR-like_helical_dom_sf"/>
</dbReference>
<keyword evidence="4" id="KW-0697">Rotamase</keyword>
<feature type="domain" description="PPIase FKBP-type" evidence="6">
    <location>
        <begin position="99"/>
        <end position="188"/>
    </location>
</feature>
<dbReference type="AlphaFoldDB" id="A0A087UN31"/>
<comment type="similarity">
    <text evidence="1">Belongs to the FKBP6 family.</text>
</comment>
<dbReference type="PANTHER" id="PTHR46674">
    <property type="entry name" value="INACTIVE PEPTIDYL-PROLYL CIS-TRANS ISOMERASE FKBP6"/>
    <property type="match status" value="1"/>
</dbReference>
<dbReference type="PROSITE" id="PS50005">
    <property type="entry name" value="TPR"/>
    <property type="match status" value="1"/>
</dbReference>
<feature type="repeat" description="TPR" evidence="5">
    <location>
        <begin position="299"/>
        <end position="332"/>
    </location>
</feature>
<dbReference type="SUPFAM" id="SSF54534">
    <property type="entry name" value="FKBP-like"/>
    <property type="match status" value="1"/>
</dbReference>
<proteinExistence type="inferred from homology"/>
<dbReference type="STRING" id="407821.A0A087UN31"/>
<dbReference type="GO" id="GO:0051879">
    <property type="term" value="F:Hsp90 protein binding"/>
    <property type="evidence" value="ECO:0007669"/>
    <property type="project" value="TreeGrafter"/>
</dbReference>
<dbReference type="GO" id="GO:0034587">
    <property type="term" value="P:piRNA processing"/>
    <property type="evidence" value="ECO:0007669"/>
    <property type="project" value="TreeGrafter"/>
</dbReference>
<gene>
    <name evidence="7" type="ORF">X975_19608</name>
</gene>
<name>A0A087UN31_STEMI</name>
<dbReference type="Gene3D" id="3.10.50.40">
    <property type="match status" value="1"/>
</dbReference>
<keyword evidence="3 5" id="KW-0802">TPR repeat</keyword>
<accession>A0A087UN31</accession>
<dbReference type="EC" id="5.2.1.8" evidence="4"/>
<sequence length="389" mass="45346">MPKVFLERGISRQELEKGIEFEVDHEECGSSDEESFDDDYFNDFKQEIADIEGDRKLSFKSGACTPFAELKTKMEPITEDGQIMKEVIKHGFGIVIPEKSVVVIHYDAYLENAKLPFDSTHLRNRPYKFLLGDGAVIPGLELAIQTMKNNEMSRFIVSCAYAYGAMGCPPRIPVGSDILYEVEVINFFQSKDAIEFEEMSSEDQKKAPFEKIVAVFQCEHQMGNELFRKKMYKPAIARYRKVVKLLEDVSVDNEENDDKRKKYLLKLYLNLAQCYINLQNPQKAVIYSDLALKIDSENPKGLYRMGYALYMTEDYERAESFLNRAKKQKPYEKSINMAIQKLEKNRKQHEEWERMFCQNIFTTTNKNSAKPKELLETEEFRRVVEEEMK</sequence>
<keyword evidence="8" id="KW-1185">Reference proteome</keyword>
<dbReference type="InterPro" id="IPR046357">
    <property type="entry name" value="PPIase_dom_sf"/>
</dbReference>
<evidence type="ECO:0000256" key="3">
    <source>
        <dbReference type="ARBA" id="ARBA00022803"/>
    </source>
</evidence>
<dbReference type="PROSITE" id="PS50059">
    <property type="entry name" value="FKBP_PPIASE"/>
    <property type="match status" value="1"/>
</dbReference>
<dbReference type="GO" id="GO:0005737">
    <property type="term" value="C:cytoplasm"/>
    <property type="evidence" value="ECO:0007669"/>
    <property type="project" value="TreeGrafter"/>
</dbReference>
<dbReference type="SMART" id="SM00028">
    <property type="entry name" value="TPR"/>
    <property type="match status" value="3"/>
</dbReference>
<dbReference type="OMA" id="CHRMFTP"/>
<dbReference type="Pfam" id="PF00254">
    <property type="entry name" value="FKBP_C"/>
    <property type="match status" value="1"/>
</dbReference>
<evidence type="ECO:0000313" key="7">
    <source>
        <dbReference type="EMBL" id="KFM78770.1"/>
    </source>
</evidence>
<evidence type="ECO:0000256" key="2">
    <source>
        <dbReference type="ARBA" id="ARBA00022737"/>
    </source>
</evidence>
<dbReference type="GO" id="GO:0003755">
    <property type="term" value="F:peptidyl-prolyl cis-trans isomerase activity"/>
    <property type="evidence" value="ECO:0007669"/>
    <property type="project" value="UniProtKB-KW"/>
</dbReference>
<protein>
    <recommendedName>
        <fullName evidence="4">peptidylprolyl isomerase</fullName>
        <ecNumber evidence="4">5.2.1.8</ecNumber>
    </recommendedName>
</protein>
<evidence type="ECO:0000313" key="8">
    <source>
        <dbReference type="Proteomes" id="UP000054359"/>
    </source>
</evidence>
<dbReference type="Gene3D" id="1.25.40.10">
    <property type="entry name" value="Tetratricopeptide repeat domain"/>
    <property type="match status" value="1"/>
</dbReference>
<keyword evidence="2" id="KW-0677">Repeat</keyword>
<dbReference type="OrthoDB" id="8116123at2759"/>
<evidence type="ECO:0000256" key="1">
    <source>
        <dbReference type="ARBA" id="ARBA00009648"/>
    </source>
</evidence>
<reference evidence="7 8" key="1">
    <citation type="submission" date="2013-11" db="EMBL/GenBank/DDBJ databases">
        <title>Genome sequencing of Stegodyphus mimosarum.</title>
        <authorList>
            <person name="Bechsgaard J."/>
        </authorList>
    </citation>
    <scope>NUCLEOTIDE SEQUENCE [LARGE SCALE GENOMIC DNA]</scope>
</reference>
<dbReference type="InterPro" id="IPR019734">
    <property type="entry name" value="TPR_rpt"/>
</dbReference>
<feature type="non-terminal residue" evidence="7">
    <location>
        <position position="389"/>
    </location>
</feature>
<evidence type="ECO:0000256" key="4">
    <source>
        <dbReference type="PROSITE-ProRule" id="PRU00277"/>
    </source>
</evidence>
<evidence type="ECO:0000256" key="5">
    <source>
        <dbReference type="PROSITE-ProRule" id="PRU00339"/>
    </source>
</evidence>
<keyword evidence="4 7" id="KW-0413">Isomerase</keyword>
<evidence type="ECO:0000259" key="6">
    <source>
        <dbReference type="PROSITE" id="PS50059"/>
    </source>
</evidence>
<dbReference type="SUPFAM" id="SSF48452">
    <property type="entry name" value="TPR-like"/>
    <property type="match status" value="1"/>
</dbReference>
<dbReference type="InterPro" id="IPR042282">
    <property type="entry name" value="FKBP6/shu"/>
</dbReference>
<dbReference type="EMBL" id="KK120658">
    <property type="protein sequence ID" value="KFM78770.1"/>
    <property type="molecule type" value="Genomic_DNA"/>
</dbReference>
<dbReference type="PANTHER" id="PTHR46674:SF1">
    <property type="entry name" value="INACTIVE PEPTIDYL-PROLYL CIS-TRANS ISOMERASE FKBP6"/>
    <property type="match status" value="1"/>
</dbReference>
<dbReference type="GO" id="GO:0007283">
    <property type="term" value="P:spermatogenesis"/>
    <property type="evidence" value="ECO:0007669"/>
    <property type="project" value="TreeGrafter"/>
</dbReference>
<dbReference type="Proteomes" id="UP000054359">
    <property type="component" value="Unassembled WGS sequence"/>
</dbReference>